<keyword evidence="2" id="KW-1185">Reference proteome</keyword>
<organism evidence="1 2">
    <name type="scientific">Eretmocerus hayati</name>
    <dbReference type="NCBI Taxonomy" id="131215"/>
    <lineage>
        <taxon>Eukaryota</taxon>
        <taxon>Metazoa</taxon>
        <taxon>Ecdysozoa</taxon>
        <taxon>Arthropoda</taxon>
        <taxon>Hexapoda</taxon>
        <taxon>Insecta</taxon>
        <taxon>Pterygota</taxon>
        <taxon>Neoptera</taxon>
        <taxon>Endopterygota</taxon>
        <taxon>Hymenoptera</taxon>
        <taxon>Apocrita</taxon>
        <taxon>Proctotrupomorpha</taxon>
        <taxon>Chalcidoidea</taxon>
        <taxon>Aphelinidae</taxon>
        <taxon>Aphelininae</taxon>
        <taxon>Eretmocerus</taxon>
    </lineage>
</organism>
<name>A0ACC2NAY8_9HYME</name>
<evidence type="ECO:0000313" key="2">
    <source>
        <dbReference type="Proteomes" id="UP001239111"/>
    </source>
</evidence>
<dbReference type="EMBL" id="CM056744">
    <property type="protein sequence ID" value="KAJ8668350.1"/>
    <property type="molecule type" value="Genomic_DNA"/>
</dbReference>
<gene>
    <name evidence="1" type="ORF">QAD02_010013</name>
</gene>
<proteinExistence type="predicted"/>
<dbReference type="Proteomes" id="UP001239111">
    <property type="component" value="Chromosome 4"/>
</dbReference>
<sequence>MSLAKNLLLLIVSSVLVAVCLSEDKKLVVGERQLGDKLERSETVSEEYNIFGKKVIVEKWFNVTTPGHVITQVIATNQVTDGTGAEVTLYGGGPNNPGVKLRFKSQRWHGVYYKVEIYGQSASYSAIYT</sequence>
<accession>A0ACC2NAY8</accession>
<evidence type="ECO:0000313" key="1">
    <source>
        <dbReference type="EMBL" id="KAJ8668350.1"/>
    </source>
</evidence>
<reference evidence="1" key="1">
    <citation type="submission" date="2023-04" db="EMBL/GenBank/DDBJ databases">
        <title>A chromosome-level genome assembly of the parasitoid wasp Eretmocerus hayati.</title>
        <authorList>
            <person name="Zhong Y."/>
            <person name="Liu S."/>
            <person name="Liu Y."/>
        </authorList>
    </citation>
    <scope>NUCLEOTIDE SEQUENCE</scope>
    <source>
        <strain evidence="1">ZJU_SS_LIU_2023</strain>
    </source>
</reference>
<comment type="caution">
    <text evidence="1">The sequence shown here is derived from an EMBL/GenBank/DDBJ whole genome shotgun (WGS) entry which is preliminary data.</text>
</comment>
<protein>
    <submittedName>
        <fullName evidence="1">Uncharacterized protein</fullName>
    </submittedName>
</protein>